<dbReference type="InterPro" id="IPR017937">
    <property type="entry name" value="Thioredoxin_CS"/>
</dbReference>
<dbReference type="InterPro" id="IPR013766">
    <property type="entry name" value="Thioredoxin_domain"/>
</dbReference>
<evidence type="ECO:0000313" key="6">
    <source>
        <dbReference type="EMBL" id="ABQ30600.1"/>
    </source>
</evidence>
<organism evidence="6 7">
    <name type="scientific">Acidiphilium cryptum (strain JF-5)</name>
    <dbReference type="NCBI Taxonomy" id="349163"/>
    <lineage>
        <taxon>Bacteria</taxon>
        <taxon>Pseudomonadati</taxon>
        <taxon>Pseudomonadota</taxon>
        <taxon>Alphaproteobacteria</taxon>
        <taxon>Acetobacterales</taxon>
        <taxon>Acidocellaceae</taxon>
        <taxon>Acidiphilium</taxon>
    </lineage>
</organism>
<dbReference type="STRING" id="349163.Acry_1389"/>
<evidence type="ECO:0000259" key="5">
    <source>
        <dbReference type="PROSITE" id="PS51352"/>
    </source>
</evidence>
<dbReference type="PROSITE" id="PS51352">
    <property type="entry name" value="THIOREDOXIN_2"/>
    <property type="match status" value="1"/>
</dbReference>
<evidence type="ECO:0000313" key="7">
    <source>
        <dbReference type="Proteomes" id="UP000000245"/>
    </source>
</evidence>
<dbReference type="PANTHER" id="PTHR45663:SF11">
    <property type="entry name" value="GEO12009P1"/>
    <property type="match status" value="1"/>
</dbReference>
<dbReference type="InterPro" id="IPR036249">
    <property type="entry name" value="Thioredoxin-like_sf"/>
</dbReference>
<evidence type="ECO:0000256" key="3">
    <source>
        <dbReference type="ARBA" id="ARBA00023157"/>
    </source>
</evidence>
<dbReference type="GO" id="GO:0005829">
    <property type="term" value="C:cytosol"/>
    <property type="evidence" value="ECO:0007669"/>
    <property type="project" value="TreeGrafter"/>
</dbReference>
<dbReference type="AlphaFoldDB" id="A5FYB8"/>
<dbReference type="InterPro" id="IPR049299">
    <property type="entry name" value="Thio2_N"/>
</dbReference>
<dbReference type="EMBL" id="CP000697">
    <property type="protein sequence ID" value="ABQ30600.1"/>
    <property type="molecule type" value="Genomic_DNA"/>
</dbReference>
<dbReference type="Gene3D" id="3.40.30.10">
    <property type="entry name" value="Glutaredoxin"/>
    <property type="match status" value="1"/>
</dbReference>
<keyword evidence="3" id="KW-1015">Disulfide bond</keyword>
<dbReference type="HOGENOM" id="CLU_090389_10_0_5"/>
<dbReference type="Gene3D" id="2.30.30.380">
    <property type="entry name" value="Zn-finger domain of Sec23/24"/>
    <property type="match status" value="1"/>
</dbReference>
<gene>
    <name evidence="6" type="ordered locus">Acry_1389</name>
</gene>
<dbReference type="RefSeq" id="WP_007421811.1">
    <property type="nucleotide sequence ID" value="NC_009484.1"/>
</dbReference>
<evidence type="ECO:0000256" key="1">
    <source>
        <dbReference type="ARBA" id="ARBA00022448"/>
    </source>
</evidence>
<keyword evidence="2" id="KW-0249">Electron transport</keyword>
<dbReference type="GO" id="GO:0045454">
    <property type="term" value="P:cell redox homeostasis"/>
    <property type="evidence" value="ECO:0007669"/>
    <property type="project" value="TreeGrafter"/>
</dbReference>
<proteinExistence type="predicted"/>
<dbReference type="Proteomes" id="UP000000245">
    <property type="component" value="Chromosome"/>
</dbReference>
<dbReference type="PROSITE" id="PS00194">
    <property type="entry name" value="THIOREDOXIN_1"/>
    <property type="match status" value="1"/>
</dbReference>
<dbReference type="CDD" id="cd02947">
    <property type="entry name" value="TRX_family"/>
    <property type="match status" value="1"/>
</dbReference>
<reference evidence="6 7" key="1">
    <citation type="submission" date="2007-05" db="EMBL/GenBank/DDBJ databases">
        <title>Complete sequence of chromosome of Acidiphilium cryptum JF-5.</title>
        <authorList>
            <consortium name="US DOE Joint Genome Institute"/>
            <person name="Copeland A."/>
            <person name="Lucas S."/>
            <person name="Lapidus A."/>
            <person name="Barry K."/>
            <person name="Detter J.C."/>
            <person name="Glavina del Rio T."/>
            <person name="Hammon N."/>
            <person name="Israni S."/>
            <person name="Dalin E."/>
            <person name="Tice H."/>
            <person name="Pitluck S."/>
            <person name="Sims D."/>
            <person name="Brettin T."/>
            <person name="Bruce D."/>
            <person name="Han C."/>
            <person name="Schmutz J."/>
            <person name="Larimer F."/>
            <person name="Land M."/>
            <person name="Hauser L."/>
            <person name="Kyrpides N."/>
            <person name="Kim E."/>
            <person name="Magnuson T."/>
            <person name="Richardson P."/>
        </authorList>
    </citation>
    <scope>NUCLEOTIDE SEQUENCE [LARGE SCALE GENOMIC DNA]</scope>
    <source>
        <strain evidence="6 7">JF-5</strain>
    </source>
</reference>
<dbReference type="eggNOG" id="COG3118">
    <property type="taxonomic scope" value="Bacteria"/>
</dbReference>
<dbReference type="Pfam" id="PF21352">
    <property type="entry name" value="Zn_ribbon_Thio2"/>
    <property type="match status" value="1"/>
</dbReference>
<sequence length="148" mass="15844">MADATHLVCPHCGAVNRIPPARPAQAAQCGACHRKLFDGHPVEVDQAGFERHAERDGIPLLLDVWAPWCGPCRMMAPQFEQAATILEPEVRLLKLNADEAPEISARLGVRGIPALFLLRGGRVIGQSAGAMSAQAIVDFARRHLAAAA</sequence>
<dbReference type="GO" id="GO:0015035">
    <property type="term" value="F:protein-disulfide reductase activity"/>
    <property type="evidence" value="ECO:0007669"/>
    <property type="project" value="TreeGrafter"/>
</dbReference>
<name>A5FYB8_ACICJ</name>
<protein>
    <submittedName>
        <fullName evidence="6">Thioredoxin domain protein</fullName>
    </submittedName>
</protein>
<evidence type="ECO:0000256" key="2">
    <source>
        <dbReference type="ARBA" id="ARBA00022982"/>
    </source>
</evidence>
<keyword evidence="1" id="KW-0813">Transport</keyword>
<dbReference type="KEGG" id="acr:Acry_1389"/>
<dbReference type="PRINTS" id="PR00421">
    <property type="entry name" value="THIOREDOXIN"/>
</dbReference>
<feature type="domain" description="Thioredoxin" evidence="5">
    <location>
        <begin position="18"/>
        <end position="145"/>
    </location>
</feature>
<keyword evidence="4" id="KW-0676">Redox-active center</keyword>
<keyword evidence="7" id="KW-1185">Reference proteome</keyword>
<dbReference type="PANTHER" id="PTHR45663">
    <property type="entry name" value="GEO12009P1"/>
    <property type="match status" value="1"/>
</dbReference>
<dbReference type="Pfam" id="PF00085">
    <property type="entry name" value="Thioredoxin"/>
    <property type="match status" value="1"/>
</dbReference>
<accession>A5FYB8</accession>
<evidence type="ECO:0000256" key="4">
    <source>
        <dbReference type="ARBA" id="ARBA00023284"/>
    </source>
</evidence>
<dbReference type="SUPFAM" id="SSF52833">
    <property type="entry name" value="Thioredoxin-like"/>
    <property type="match status" value="1"/>
</dbReference>